<dbReference type="Pfam" id="PF09907">
    <property type="entry name" value="HigB_toxin"/>
    <property type="match status" value="1"/>
</dbReference>
<gene>
    <name evidence="1" type="ORF">SAMN05421770_10784</name>
</gene>
<dbReference type="GO" id="GO:0004519">
    <property type="term" value="F:endonuclease activity"/>
    <property type="evidence" value="ECO:0007669"/>
    <property type="project" value="InterPro"/>
</dbReference>
<reference evidence="1 2" key="1">
    <citation type="submission" date="2017-06" db="EMBL/GenBank/DDBJ databases">
        <authorList>
            <person name="Kim H.J."/>
            <person name="Triplett B.A."/>
        </authorList>
    </citation>
    <scope>NUCLEOTIDE SEQUENCE [LARGE SCALE GENOMIC DNA]</scope>
    <source>
        <strain evidence="1 2">DSM 18704</strain>
    </source>
</reference>
<dbReference type="GO" id="GO:0110001">
    <property type="term" value="C:toxin-antitoxin complex"/>
    <property type="evidence" value="ECO:0007669"/>
    <property type="project" value="InterPro"/>
</dbReference>
<organism evidence="1 2">
    <name type="scientific">Granulicella rosea</name>
    <dbReference type="NCBI Taxonomy" id="474952"/>
    <lineage>
        <taxon>Bacteria</taxon>
        <taxon>Pseudomonadati</taxon>
        <taxon>Acidobacteriota</taxon>
        <taxon>Terriglobia</taxon>
        <taxon>Terriglobales</taxon>
        <taxon>Acidobacteriaceae</taxon>
        <taxon>Granulicella</taxon>
    </lineage>
</organism>
<dbReference type="EMBL" id="FZOU01000007">
    <property type="protein sequence ID" value="SNT30773.1"/>
    <property type="molecule type" value="Genomic_DNA"/>
</dbReference>
<protein>
    <submittedName>
        <fullName evidence="1">mRNA interferase HigB</fullName>
    </submittedName>
</protein>
<dbReference type="RefSeq" id="WP_089409714.1">
    <property type="nucleotide sequence ID" value="NZ_FZOU01000007.1"/>
</dbReference>
<dbReference type="InterPro" id="IPR018669">
    <property type="entry name" value="Toxin_HigB"/>
</dbReference>
<sequence>MHIISRKRLLEAAAEHPELAAPLDAWYRIAKKAEWHSLEDVRKVFPSADSVDRFTVFNLKGNQFRLIAEINYRTGRLYVRHVLTHAIYDRGGWKR</sequence>
<dbReference type="AlphaFoldDB" id="A0A239LLT1"/>
<evidence type="ECO:0000313" key="1">
    <source>
        <dbReference type="EMBL" id="SNT30773.1"/>
    </source>
</evidence>
<keyword evidence="2" id="KW-1185">Reference proteome</keyword>
<dbReference type="OrthoDB" id="9799912at2"/>
<accession>A0A239LLT1</accession>
<proteinExistence type="predicted"/>
<dbReference type="GO" id="GO:0003723">
    <property type="term" value="F:RNA binding"/>
    <property type="evidence" value="ECO:0007669"/>
    <property type="project" value="InterPro"/>
</dbReference>
<name>A0A239LLT1_9BACT</name>
<evidence type="ECO:0000313" key="2">
    <source>
        <dbReference type="Proteomes" id="UP000198356"/>
    </source>
</evidence>
<dbReference type="Proteomes" id="UP000198356">
    <property type="component" value="Unassembled WGS sequence"/>
</dbReference>